<comment type="caution">
    <text evidence="1">The sequence shown here is derived from an EMBL/GenBank/DDBJ whole genome shotgun (WGS) entry which is preliminary data.</text>
</comment>
<evidence type="ECO:0000313" key="2">
    <source>
        <dbReference type="Proteomes" id="UP001592531"/>
    </source>
</evidence>
<organism evidence="1 2">
    <name type="scientific">Streptacidiphilus cavernicola</name>
    <dbReference type="NCBI Taxonomy" id="3342716"/>
    <lineage>
        <taxon>Bacteria</taxon>
        <taxon>Bacillati</taxon>
        <taxon>Actinomycetota</taxon>
        <taxon>Actinomycetes</taxon>
        <taxon>Kitasatosporales</taxon>
        <taxon>Streptomycetaceae</taxon>
        <taxon>Streptacidiphilus</taxon>
    </lineage>
</organism>
<proteinExistence type="predicted"/>
<accession>A0ABV6VX39</accession>
<dbReference type="RefSeq" id="WP_380536888.1">
    <property type="nucleotide sequence ID" value="NZ_JBHFAB010000010.1"/>
</dbReference>
<evidence type="ECO:0008006" key="3">
    <source>
        <dbReference type="Google" id="ProtNLM"/>
    </source>
</evidence>
<dbReference type="Gene3D" id="3.30.750.24">
    <property type="entry name" value="STAS domain"/>
    <property type="match status" value="1"/>
</dbReference>
<dbReference type="InterPro" id="IPR036513">
    <property type="entry name" value="STAS_dom_sf"/>
</dbReference>
<reference evidence="1 2" key="1">
    <citation type="submission" date="2024-09" db="EMBL/GenBank/DDBJ databases">
        <authorList>
            <person name="Lee S.D."/>
        </authorList>
    </citation>
    <scope>NUCLEOTIDE SEQUENCE [LARGE SCALE GENOMIC DNA]</scope>
    <source>
        <strain evidence="1 2">N8-3</strain>
    </source>
</reference>
<sequence>MTGRGDLSGVEFADCSLLNTLLLARSRRHLVLAGPLPHEVRRLFDLTSTAAVFGFAPDTTAACASRTRTAQQAS</sequence>
<keyword evidence="2" id="KW-1185">Reference proteome</keyword>
<dbReference type="SUPFAM" id="SSF52091">
    <property type="entry name" value="SpoIIaa-like"/>
    <property type="match status" value="1"/>
</dbReference>
<name>A0ABV6VX39_9ACTN</name>
<dbReference type="Proteomes" id="UP001592531">
    <property type="component" value="Unassembled WGS sequence"/>
</dbReference>
<dbReference type="EMBL" id="JBHFAB010000010">
    <property type="protein sequence ID" value="MFC1418131.1"/>
    <property type="molecule type" value="Genomic_DNA"/>
</dbReference>
<gene>
    <name evidence="1" type="ORF">ACEZDE_15975</name>
</gene>
<evidence type="ECO:0000313" key="1">
    <source>
        <dbReference type="EMBL" id="MFC1418131.1"/>
    </source>
</evidence>
<protein>
    <recommendedName>
        <fullName evidence="3">STAS domain-containing protein</fullName>
    </recommendedName>
</protein>